<evidence type="ECO:0000313" key="1">
    <source>
        <dbReference type="EMBL" id="GAI57154.1"/>
    </source>
</evidence>
<gene>
    <name evidence="1" type="ORF">S06H3_53522</name>
</gene>
<name>X1RNQ8_9ZZZZ</name>
<accession>X1RNQ8</accession>
<dbReference type="AlphaFoldDB" id="X1RNQ8"/>
<reference evidence="1" key="1">
    <citation type="journal article" date="2014" name="Front. Microbiol.">
        <title>High frequency of phylogenetically diverse reductive dehalogenase-homologous genes in deep subseafloor sedimentary metagenomes.</title>
        <authorList>
            <person name="Kawai M."/>
            <person name="Futagami T."/>
            <person name="Toyoda A."/>
            <person name="Takaki Y."/>
            <person name="Nishi S."/>
            <person name="Hori S."/>
            <person name="Arai W."/>
            <person name="Tsubouchi T."/>
            <person name="Morono Y."/>
            <person name="Uchiyama I."/>
            <person name="Ito T."/>
            <person name="Fujiyama A."/>
            <person name="Inagaki F."/>
            <person name="Takami H."/>
        </authorList>
    </citation>
    <scope>NUCLEOTIDE SEQUENCE</scope>
    <source>
        <strain evidence="1">Expedition CK06-06</strain>
    </source>
</reference>
<protein>
    <submittedName>
        <fullName evidence="1">Uncharacterized protein</fullName>
    </submittedName>
</protein>
<organism evidence="1">
    <name type="scientific">marine sediment metagenome</name>
    <dbReference type="NCBI Taxonomy" id="412755"/>
    <lineage>
        <taxon>unclassified sequences</taxon>
        <taxon>metagenomes</taxon>
        <taxon>ecological metagenomes</taxon>
    </lineage>
</organism>
<sequence length="49" mass="5651">MVRSARRYAEKFCWRNQAAKHLQLAEAVLEGSAPSQHMFDEDETMNEPA</sequence>
<proteinExistence type="predicted"/>
<comment type="caution">
    <text evidence="1">The sequence shown here is derived from an EMBL/GenBank/DDBJ whole genome shotgun (WGS) entry which is preliminary data.</text>
</comment>
<dbReference type="EMBL" id="BARV01034126">
    <property type="protein sequence ID" value="GAI57154.1"/>
    <property type="molecule type" value="Genomic_DNA"/>
</dbReference>